<dbReference type="EMBL" id="BAAAEW010000014">
    <property type="protein sequence ID" value="GAA0751600.1"/>
    <property type="molecule type" value="Genomic_DNA"/>
</dbReference>
<name>A0ABP3V865_9BURK</name>
<evidence type="ECO:0000313" key="3">
    <source>
        <dbReference type="Proteomes" id="UP001500279"/>
    </source>
</evidence>
<keyword evidence="1" id="KW-0812">Transmembrane</keyword>
<dbReference type="Proteomes" id="UP001500279">
    <property type="component" value="Unassembled WGS sequence"/>
</dbReference>
<keyword evidence="1" id="KW-0472">Membrane</keyword>
<feature type="transmembrane region" description="Helical" evidence="1">
    <location>
        <begin position="59"/>
        <end position="77"/>
    </location>
</feature>
<evidence type="ECO:0000313" key="2">
    <source>
        <dbReference type="EMBL" id="GAA0751600.1"/>
    </source>
</evidence>
<proteinExistence type="predicted"/>
<gene>
    <name evidence="2" type="ORF">GCM10009107_24530</name>
</gene>
<sequence>MRRTPPPSDCALARRGLWSALVAAIGGLAVSAFVGWLWMHLRQRAGWPVTGALPGAGGMFELLAAGALLAVGFYRCLATRPVMRLRWDGAGWSLLAADGRTLDVAGTPTLVLDWGDWMLLRWHGIAGQPVRHLPMSRGAAGAMAWHALRIAVRTPPVNVQVRMQEPVSGAGAPVA</sequence>
<reference evidence="3" key="1">
    <citation type="journal article" date="2019" name="Int. J. Syst. Evol. Microbiol.">
        <title>The Global Catalogue of Microorganisms (GCM) 10K type strain sequencing project: providing services to taxonomists for standard genome sequencing and annotation.</title>
        <authorList>
            <consortium name="The Broad Institute Genomics Platform"/>
            <consortium name="The Broad Institute Genome Sequencing Center for Infectious Disease"/>
            <person name="Wu L."/>
            <person name="Ma J."/>
        </authorList>
    </citation>
    <scope>NUCLEOTIDE SEQUENCE [LARGE SCALE GENOMIC DNA]</scope>
    <source>
        <strain evidence="3">JCM 15503</strain>
    </source>
</reference>
<evidence type="ECO:0000256" key="1">
    <source>
        <dbReference type="SAM" id="Phobius"/>
    </source>
</evidence>
<keyword evidence="1" id="KW-1133">Transmembrane helix</keyword>
<feature type="transmembrane region" description="Helical" evidence="1">
    <location>
        <begin position="20"/>
        <end position="39"/>
    </location>
</feature>
<accession>A0ABP3V865</accession>
<organism evidence="2 3">
    <name type="scientific">Ideonella azotifigens</name>
    <dbReference type="NCBI Taxonomy" id="513160"/>
    <lineage>
        <taxon>Bacteria</taxon>
        <taxon>Pseudomonadati</taxon>
        <taxon>Pseudomonadota</taxon>
        <taxon>Betaproteobacteria</taxon>
        <taxon>Burkholderiales</taxon>
        <taxon>Sphaerotilaceae</taxon>
        <taxon>Ideonella</taxon>
    </lineage>
</organism>
<keyword evidence="3" id="KW-1185">Reference proteome</keyword>
<protein>
    <submittedName>
        <fullName evidence="2">Uncharacterized protein</fullName>
    </submittedName>
</protein>
<comment type="caution">
    <text evidence="2">The sequence shown here is derived from an EMBL/GenBank/DDBJ whole genome shotgun (WGS) entry which is preliminary data.</text>
</comment>